<dbReference type="EMBL" id="CM037152">
    <property type="protein sequence ID" value="KAH7833795.1"/>
    <property type="molecule type" value="Genomic_DNA"/>
</dbReference>
<accession>A0ACB7WZU5</accession>
<evidence type="ECO:0000313" key="2">
    <source>
        <dbReference type="Proteomes" id="UP000828048"/>
    </source>
</evidence>
<name>A0ACB7WZU5_9ERIC</name>
<reference evidence="1 2" key="1">
    <citation type="journal article" date="2021" name="Hortic Res">
        <title>High-quality reference genome and annotation aids understanding of berry development for evergreen blueberry (Vaccinium darrowii).</title>
        <authorList>
            <person name="Yu J."/>
            <person name="Hulse-Kemp A.M."/>
            <person name="Babiker E."/>
            <person name="Staton M."/>
        </authorList>
    </citation>
    <scope>NUCLEOTIDE SEQUENCE [LARGE SCALE GENOMIC DNA]</scope>
    <source>
        <strain evidence="2">cv. NJ 8807/NJ 8810</strain>
        <tissue evidence="1">Young leaf</tissue>
    </source>
</reference>
<gene>
    <name evidence="1" type="ORF">Vadar_009784</name>
</gene>
<comment type="caution">
    <text evidence="1">The sequence shown here is derived from an EMBL/GenBank/DDBJ whole genome shotgun (WGS) entry which is preliminary data.</text>
</comment>
<organism evidence="1 2">
    <name type="scientific">Vaccinium darrowii</name>
    <dbReference type="NCBI Taxonomy" id="229202"/>
    <lineage>
        <taxon>Eukaryota</taxon>
        <taxon>Viridiplantae</taxon>
        <taxon>Streptophyta</taxon>
        <taxon>Embryophyta</taxon>
        <taxon>Tracheophyta</taxon>
        <taxon>Spermatophyta</taxon>
        <taxon>Magnoliopsida</taxon>
        <taxon>eudicotyledons</taxon>
        <taxon>Gunneridae</taxon>
        <taxon>Pentapetalae</taxon>
        <taxon>asterids</taxon>
        <taxon>Ericales</taxon>
        <taxon>Ericaceae</taxon>
        <taxon>Vaccinioideae</taxon>
        <taxon>Vaccinieae</taxon>
        <taxon>Vaccinium</taxon>
    </lineage>
</organism>
<proteinExistence type="predicted"/>
<keyword evidence="2" id="KW-1185">Reference proteome</keyword>
<sequence length="490" mass="55001">MSLEDNAPGTHFAGIRTTGSSTKFSGAGAYISLHNPHVDGNQYSAARVKLQNGPDSIETGWRVDPSLYDIQLGAIFDGVSIRGHDPVTTQIYIIRDEPNGNWWLELELEDGLVEVGFWPKGIFTGLGDLANYIEWAGETFSPPATTVPPMGSGFPIVGDTAYDAYFRQVSVLNEYGQTVDVDNAEGFADITVYGVKDLGNNRDPYFGLEWLTRSVVAKLKALTTPELVQNALRDFKFNDVVVKSLGGLKLIITFQTRADCATAMGNSIIVNWFNSFKPWNGEVAGESRLIWLKCRGMPLTVWNAVSFKRLSEIWRHFITLDVETLKEESYDVGRMLIATEHPQKIDDWINITVRGKNHRVKIWEEDCDDIYNENPVRHWMNKQHAEMRFFPISDHEVENGSCKMNNIVGDTLVIQPKEGSNSHVMAKVDNQQGKGIITNGDVAMDVSEAKNEDKAVMDSANDNVVESPWTRAMITFNKIWTWKDIILMKL</sequence>
<evidence type="ECO:0000313" key="1">
    <source>
        <dbReference type="EMBL" id="KAH7833795.1"/>
    </source>
</evidence>
<dbReference type="Proteomes" id="UP000828048">
    <property type="component" value="Chromosome 2"/>
</dbReference>
<protein>
    <submittedName>
        <fullName evidence="1">Uncharacterized protein</fullName>
    </submittedName>
</protein>